<name>A0A8S5TMD1_9CAUD</name>
<proteinExistence type="predicted"/>
<dbReference type="EMBL" id="BK032853">
    <property type="protein sequence ID" value="DAF64235.1"/>
    <property type="molecule type" value="Genomic_DNA"/>
</dbReference>
<accession>A0A8S5TMD1</accession>
<protein>
    <submittedName>
        <fullName evidence="1">Uncharacterized protein</fullName>
    </submittedName>
</protein>
<organism evidence="1">
    <name type="scientific">Siphoviridae sp. ctKgQ2</name>
    <dbReference type="NCBI Taxonomy" id="2827842"/>
    <lineage>
        <taxon>Viruses</taxon>
        <taxon>Duplodnaviria</taxon>
        <taxon>Heunggongvirae</taxon>
        <taxon>Uroviricota</taxon>
        <taxon>Caudoviricetes</taxon>
    </lineage>
</organism>
<sequence>MKNFSLIIKYKLIIIDPIPQNIINRNTISSLLISQSLPIGFFVPNLFFARCSVLLESLTRYDATNDQR</sequence>
<reference evidence="1" key="1">
    <citation type="journal article" date="2021" name="Proc. Natl. Acad. Sci. U.S.A.">
        <title>A Catalog of Tens of Thousands of Viruses from Human Metagenomes Reveals Hidden Associations with Chronic Diseases.</title>
        <authorList>
            <person name="Tisza M.J."/>
            <person name="Buck C.B."/>
        </authorList>
    </citation>
    <scope>NUCLEOTIDE SEQUENCE</scope>
    <source>
        <strain evidence="1">CtKgQ2</strain>
    </source>
</reference>
<evidence type="ECO:0000313" key="1">
    <source>
        <dbReference type="EMBL" id="DAF64235.1"/>
    </source>
</evidence>